<evidence type="ECO:0000313" key="2">
    <source>
        <dbReference type="EMBL" id="AUB31817.1"/>
    </source>
</evidence>
<keyword evidence="3" id="KW-1185">Reference proteome</keyword>
<dbReference type="KEGG" id="sfz:SFLOR_v1c07690"/>
<feature type="transmembrane region" description="Helical" evidence="1">
    <location>
        <begin position="53"/>
        <end position="74"/>
    </location>
</feature>
<feature type="transmembrane region" description="Helical" evidence="1">
    <location>
        <begin position="145"/>
        <end position="168"/>
    </location>
</feature>
<proteinExistence type="predicted"/>
<evidence type="ECO:0000256" key="1">
    <source>
        <dbReference type="SAM" id="Phobius"/>
    </source>
</evidence>
<accession>A0A2K8SED8</accession>
<dbReference type="Proteomes" id="UP000231823">
    <property type="component" value="Chromosome"/>
</dbReference>
<feature type="transmembrane region" description="Helical" evidence="1">
    <location>
        <begin position="175"/>
        <end position="195"/>
    </location>
</feature>
<gene>
    <name evidence="2" type="ORF">SFLOR_v1c07690</name>
</gene>
<name>A0A2K8SED8_9MOLU</name>
<sequence length="578" mass="67636">MKLKNKISFLSVFIFNFKMIFHEKSFLILNIFLFFLPFLFSALFFFSSTGAQLVIFFNFYVLIYISLFIFLIVLRSLQFFIINILENKLLYLVFSNQISRIKMLLGQYLLIIIIVFINTAISTGVITGFGILLSNNSDLIVRLNLSFLTYSFISTIFLLSFILLLLLFNSLQVTTIICTLLISLTFLSNIPRLFVTAKEEQATLSFSSRGTSQIIKVTDLYESFDLQKYVTNYQIRYPYLSYALNKFLVDDNHFTREQFVETSSIDKRINDFWKAIGVVNTDTKEISAKDIRINTLPTNDELKKFQKNNLVTIKVSLENTFISQEELKYKINQSASENAKVLKDLYNFSVDIQKNITNFMENTSSFYDDFIFIDEAKSQITDQTNTSIVAPFKKDYLINMYKYNIASNVSLESGFTIGASSTENSFIRNSLFSPIMICARILEEYFINYTSKYVVATTYTLDQDNNWKQYSKARKNYDIYNTLNIFNGIWSNYSNWSGFSYDDFWFNSYSKSKIYFNQQENLFLSYSNYTFEPNENGTFNEKAYNEHVNPQIYLIVMLIITITFLMLAFHRFNKLDLK</sequence>
<evidence type="ECO:0008006" key="4">
    <source>
        <dbReference type="Google" id="ProtNLM"/>
    </source>
</evidence>
<evidence type="ECO:0000313" key="3">
    <source>
        <dbReference type="Proteomes" id="UP000231823"/>
    </source>
</evidence>
<feature type="transmembrane region" description="Helical" evidence="1">
    <location>
        <begin position="108"/>
        <end position="133"/>
    </location>
</feature>
<feature type="transmembrane region" description="Helical" evidence="1">
    <location>
        <begin position="552"/>
        <end position="569"/>
    </location>
</feature>
<dbReference type="EMBL" id="CP025057">
    <property type="protein sequence ID" value="AUB31817.1"/>
    <property type="molecule type" value="Genomic_DNA"/>
</dbReference>
<keyword evidence="1" id="KW-1133">Transmembrane helix</keyword>
<reference evidence="2 3" key="1">
    <citation type="submission" date="2017-12" db="EMBL/GenBank/DDBJ databases">
        <title>Complete genome sequence of Spiroplasma floricola 23-6 (ATCC 29989).</title>
        <authorList>
            <person name="Tsai Y.-M."/>
            <person name="Wu P.-S."/>
            <person name="Lo W.-S."/>
            <person name="Kuo C.-H."/>
        </authorList>
    </citation>
    <scope>NUCLEOTIDE SEQUENCE [LARGE SCALE GENOMIC DNA]</scope>
    <source>
        <strain evidence="2 3">23-6</strain>
    </source>
</reference>
<organism evidence="2 3">
    <name type="scientific">Spiroplasma floricola 23-6</name>
    <dbReference type="NCBI Taxonomy" id="1336749"/>
    <lineage>
        <taxon>Bacteria</taxon>
        <taxon>Bacillati</taxon>
        <taxon>Mycoplasmatota</taxon>
        <taxon>Mollicutes</taxon>
        <taxon>Entomoplasmatales</taxon>
        <taxon>Spiroplasmataceae</taxon>
        <taxon>Spiroplasma</taxon>
    </lineage>
</organism>
<keyword evidence="1" id="KW-0472">Membrane</keyword>
<keyword evidence="1" id="KW-0812">Transmembrane</keyword>
<protein>
    <recommendedName>
        <fullName evidence="4">ABC transporter permease</fullName>
    </recommendedName>
</protein>
<dbReference type="AlphaFoldDB" id="A0A2K8SED8"/>
<feature type="transmembrane region" description="Helical" evidence="1">
    <location>
        <begin position="26"/>
        <end position="47"/>
    </location>
</feature>